<gene>
    <name evidence="1" type="ORF">B4U79_18922</name>
</gene>
<reference evidence="1 2" key="1">
    <citation type="journal article" date="2018" name="Gigascience">
        <title>Genomes of trombidid mites reveal novel predicted allergens and laterally-transferred genes associated with secondary metabolism.</title>
        <authorList>
            <person name="Dong X."/>
            <person name="Chaisiri K."/>
            <person name="Xia D."/>
            <person name="Armstrong S.D."/>
            <person name="Fang Y."/>
            <person name="Donnelly M.J."/>
            <person name="Kadowaki T."/>
            <person name="McGarry J.W."/>
            <person name="Darby A.C."/>
            <person name="Makepeace B.L."/>
        </authorList>
    </citation>
    <scope>NUCLEOTIDE SEQUENCE [LARGE SCALE GENOMIC DNA]</scope>
    <source>
        <strain evidence="1">UoL-WK</strain>
    </source>
</reference>
<comment type="caution">
    <text evidence="1">The sequence shown here is derived from an EMBL/GenBank/DDBJ whole genome shotgun (WGS) entry which is preliminary data.</text>
</comment>
<organism evidence="1 2">
    <name type="scientific">Dinothrombium tinctorium</name>
    <dbReference type="NCBI Taxonomy" id="1965070"/>
    <lineage>
        <taxon>Eukaryota</taxon>
        <taxon>Metazoa</taxon>
        <taxon>Ecdysozoa</taxon>
        <taxon>Arthropoda</taxon>
        <taxon>Chelicerata</taxon>
        <taxon>Arachnida</taxon>
        <taxon>Acari</taxon>
        <taxon>Acariformes</taxon>
        <taxon>Trombidiformes</taxon>
        <taxon>Prostigmata</taxon>
        <taxon>Anystina</taxon>
        <taxon>Parasitengona</taxon>
        <taxon>Trombidioidea</taxon>
        <taxon>Trombidiidae</taxon>
        <taxon>Dinothrombium</taxon>
    </lineage>
</organism>
<dbReference type="PANTHER" id="PTHR33776">
    <property type="entry name" value="ENDO/EXONUCLEASE/PHOSPHATASE DOMAIN-CONTAINING PROTEIN"/>
    <property type="match status" value="1"/>
</dbReference>
<dbReference type="EMBL" id="NCKU01022271">
    <property type="protein sequence ID" value="RWR98406.1"/>
    <property type="molecule type" value="Genomic_DNA"/>
</dbReference>
<name>A0A443Q5U9_9ACAR</name>
<proteinExistence type="predicted"/>
<dbReference type="OrthoDB" id="10027367at2759"/>
<dbReference type="Gene3D" id="3.60.10.10">
    <property type="entry name" value="Endonuclease/exonuclease/phosphatase"/>
    <property type="match status" value="1"/>
</dbReference>
<dbReference type="InterPro" id="IPR036691">
    <property type="entry name" value="Endo/exonu/phosph_ase_sf"/>
</dbReference>
<dbReference type="PANTHER" id="PTHR33776:SF4">
    <property type="entry name" value="ENDONUCLEASE_EXONUCLEASE_PHOSPHATASE DOMAIN-CONTAINING PROTEIN"/>
    <property type="match status" value="1"/>
</dbReference>
<dbReference type="STRING" id="1965070.A0A443Q5U9"/>
<accession>A0A443Q5U9</accession>
<evidence type="ECO:0000313" key="2">
    <source>
        <dbReference type="Proteomes" id="UP000285301"/>
    </source>
</evidence>
<evidence type="ECO:0000313" key="1">
    <source>
        <dbReference type="EMBL" id="RWR98406.1"/>
    </source>
</evidence>
<dbReference type="Proteomes" id="UP000285301">
    <property type="component" value="Unassembled WGS sequence"/>
</dbReference>
<feature type="non-terminal residue" evidence="1">
    <location>
        <position position="195"/>
    </location>
</feature>
<dbReference type="SUPFAM" id="SSF56219">
    <property type="entry name" value="DNase I-like"/>
    <property type="match status" value="1"/>
</dbReference>
<protein>
    <recommendedName>
        <fullName evidence="3">Endonuclease/exonuclease/phosphatase domain-containing protein</fullName>
    </recommendedName>
</protein>
<dbReference type="AlphaFoldDB" id="A0A443Q5U9"/>
<sequence>MIDNVMICESWLNSTIPDKLILEDFTIFRADRETRGGGVMIAIKNSLQSIRLHDFEINELEMLVVAVKVSSCWICLIELYFPNSVSFEDLNCIKKVLEKISQSNLNFNNVIICGDFNLDMLNEKDTRKQDLENLMSLSCLSQIKLIDLVFVQNQILNCNVVPNISNSCDHLAIVFEIDLSYEFKSKRIITKYKSD</sequence>
<keyword evidence="2" id="KW-1185">Reference proteome</keyword>
<evidence type="ECO:0008006" key="3">
    <source>
        <dbReference type="Google" id="ProtNLM"/>
    </source>
</evidence>